<evidence type="ECO:0000259" key="2">
    <source>
        <dbReference type="Pfam" id="PF00534"/>
    </source>
</evidence>
<dbReference type="CDD" id="cd03801">
    <property type="entry name" value="GT4_PimA-like"/>
    <property type="match status" value="1"/>
</dbReference>
<accession>A0A2A8CW48</accession>
<dbReference type="Proteomes" id="UP000220102">
    <property type="component" value="Unassembled WGS sequence"/>
</dbReference>
<dbReference type="SUPFAM" id="SSF53756">
    <property type="entry name" value="UDP-Glycosyltransferase/glycogen phosphorylase"/>
    <property type="match status" value="1"/>
</dbReference>
<gene>
    <name evidence="3" type="ORF">CRI94_12470</name>
</gene>
<name>A0A2A8CW48_9BACT</name>
<dbReference type="AlphaFoldDB" id="A0A2A8CW48"/>
<dbReference type="InterPro" id="IPR001296">
    <property type="entry name" value="Glyco_trans_1"/>
</dbReference>
<dbReference type="PANTHER" id="PTHR45947:SF13">
    <property type="entry name" value="TRANSFERASE"/>
    <property type="match status" value="1"/>
</dbReference>
<dbReference type="EMBL" id="PDEQ01000006">
    <property type="protein sequence ID" value="PEN12814.1"/>
    <property type="molecule type" value="Genomic_DNA"/>
</dbReference>
<keyword evidence="4" id="KW-1185">Reference proteome</keyword>
<dbReference type="RefSeq" id="WP_098076209.1">
    <property type="nucleotide sequence ID" value="NZ_PDEQ01000006.1"/>
</dbReference>
<dbReference type="GO" id="GO:0016757">
    <property type="term" value="F:glycosyltransferase activity"/>
    <property type="evidence" value="ECO:0007669"/>
    <property type="project" value="InterPro"/>
</dbReference>
<dbReference type="OrthoDB" id="798298at2"/>
<organism evidence="3 4">
    <name type="scientific">Longibacter salinarum</name>
    <dbReference type="NCBI Taxonomy" id="1850348"/>
    <lineage>
        <taxon>Bacteria</taxon>
        <taxon>Pseudomonadati</taxon>
        <taxon>Rhodothermota</taxon>
        <taxon>Rhodothermia</taxon>
        <taxon>Rhodothermales</taxon>
        <taxon>Salisaetaceae</taxon>
        <taxon>Longibacter</taxon>
    </lineage>
</organism>
<comment type="caution">
    <text evidence="3">The sequence shown here is derived from an EMBL/GenBank/DDBJ whole genome shotgun (WGS) entry which is preliminary data.</text>
</comment>
<sequence>MKLLVVSHDCATPTNQQFYSVVERVSDVDITLVSPSMWVDDYGNQRSLERWPAFRGRLEAIPVWMNGSVPLHVYRTTFRHILKRDKPDVIYVRHEPYGAATAQVYQANRLWHDCPIGFFTWQNIQKTYPPPFAQTERMVLRESAFAFAGSDSATEILRAKGYDGPCVLLPGSVDQSAYYPRESNDELKANLNVGSDEIVIGFMGRVSQVKGLDTALDALSSMRDIPWRFVVVGNGDYAEVLRSRAESLGIGDRLRFTGYVPHEEAPDYLSLFDVLVLPSETQANWKEQFGRVLIEALACGTALIGSDSGEIPHVIRRSGGGISFEEGNSTALSNALRFMAQHPDKRRRFAETGRQHVLRTHTDEVLANRFVSTLHRVLATEAPDSGSPGHSTTSSKSSSAETA</sequence>
<dbReference type="Pfam" id="PF00534">
    <property type="entry name" value="Glycos_transf_1"/>
    <property type="match status" value="1"/>
</dbReference>
<protein>
    <submittedName>
        <fullName evidence="3">Glycosyl transferase family 1</fullName>
    </submittedName>
</protein>
<dbReference type="InterPro" id="IPR050194">
    <property type="entry name" value="Glycosyltransferase_grp1"/>
</dbReference>
<keyword evidence="3" id="KW-0808">Transferase</keyword>
<evidence type="ECO:0000313" key="4">
    <source>
        <dbReference type="Proteomes" id="UP000220102"/>
    </source>
</evidence>
<feature type="domain" description="Glycosyl transferase family 1" evidence="2">
    <location>
        <begin position="185"/>
        <end position="355"/>
    </location>
</feature>
<proteinExistence type="predicted"/>
<evidence type="ECO:0000256" key="1">
    <source>
        <dbReference type="SAM" id="MobiDB-lite"/>
    </source>
</evidence>
<dbReference type="PANTHER" id="PTHR45947">
    <property type="entry name" value="SULFOQUINOVOSYL TRANSFERASE SQD2"/>
    <property type="match status" value="1"/>
</dbReference>
<feature type="region of interest" description="Disordered" evidence="1">
    <location>
        <begin position="380"/>
        <end position="403"/>
    </location>
</feature>
<dbReference type="Gene3D" id="3.40.50.2000">
    <property type="entry name" value="Glycogen Phosphorylase B"/>
    <property type="match status" value="2"/>
</dbReference>
<reference evidence="3 4" key="1">
    <citation type="submission" date="2017-10" db="EMBL/GenBank/DDBJ databases">
        <title>Draft genome of Longibacter Salinarum.</title>
        <authorList>
            <person name="Goh K.M."/>
            <person name="Shamsir M.S."/>
            <person name="Lim S.W."/>
        </authorList>
    </citation>
    <scope>NUCLEOTIDE SEQUENCE [LARGE SCALE GENOMIC DNA]</scope>
    <source>
        <strain evidence="3 4">KCTC 52045</strain>
    </source>
</reference>
<feature type="compositionally biased region" description="Low complexity" evidence="1">
    <location>
        <begin position="385"/>
        <end position="403"/>
    </location>
</feature>
<evidence type="ECO:0000313" key="3">
    <source>
        <dbReference type="EMBL" id="PEN12814.1"/>
    </source>
</evidence>